<dbReference type="InterPro" id="IPR005574">
    <property type="entry name" value="Rpb4/RPC9"/>
</dbReference>
<comment type="similarity">
    <text evidence="3">Belongs to the eukaryotic RPB4 RNA polymerase subunit family.</text>
</comment>
<comment type="subcellular location">
    <subcellularLocation>
        <location evidence="1">Nucleus</location>
    </subcellularLocation>
</comment>
<evidence type="ECO:0000313" key="6">
    <source>
        <dbReference type="Proteomes" id="UP000095728"/>
    </source>
</evidence>
<comment type="caution">
    <text evidence="5">The sequence shown here is derived from an EMBL/GenBank/DDBJ whole genome shotgun (WGS) entry which is preliminary data.</text>
</comment>
<dbReference type="GO" id="GO:0006352">
    <property type="term" value="P:DNA-templated transcription initiation"/>
    <property type="evidence" value="ECO:0007669"/>
    <property type="project" value="InterPro"/>
</dbReference>
<evidence type="ECO:0000256" key="2">
    <source>
        <dbReference type="ARBA" id="ARBA00023242"/>
    </source>
</evidence>
<dbReference type="FunCoup" id="A0A1E5RNA2">
    <property type="interactions" value="251"/>
</dbReference>
<gene>
    <name evidence="5" type="ORF">AWRI3579_g982</name>
</gene>
<dbReference type="InterPro" id="IPR045222">
    <property type="entry name" value="Rpb4-like"/>
</dbReference>
<dbReference type="Gene3D" id="1.20.1250.40">
    <property type="match status" value="1"/>
</dbReference>
<evidence type="ECO:0000256" key="3">
    <source>
        <dbReference type="ARBA" id="ARBA00025724"/>
    </source>
</evidence>
<dbReference type="InterPro" id="IPR010997">
    <property type="entry name" value="HRDC-like_sf"/>
</dbReference>
<organism evidence="5 6">
    <name type="scientific">Hanseniaspora osmophila</name>
    <dbReference type="NCBI Taxonomy" id="56408"/>
    <lineage>
        <taxon>Eukaryota</taxon>
        <taxon>Fungi</taxon>
        <taxon>Dikarya</taxon>
        <taxon>Ascomycota</taxon>
        <taxon>Saccharomycotina</taxon>
        <taxon>Saccharomycetes</taxon>
        <taxon>Saccharomycodales</taxon>
        <taxon>Saccharomycodaceae</taxon>
        <taxon>Hanseniaspora</taxon>
    </lineage>
</organism>
<dbReference type="PANTHER" id="PTHR21297">
    <property type="entry name" value="DNA-DIRECTED RNA POLYMERASE II"/>
    <property type="match status" value="1"/>
</dbReference>
<keyword evidence="6" id="KW-1185">Reference proteome</keyword>
<sequence length="261" mass="28990">MNVSTSTFLTKRRTLRRDNDVEEENAALLQLGDEFQLKQVNHQGEEEELMALNLSEARLVIREALQERREFFKLNTATNKINNTSSTSITTTDKHEENEIFGNQQSVEQELQNVDKVLEYSSIKDTGGPGTSAATSSGAVIGPVNNQALKQTLIYLANFSRFRDPETVTAVAQLLRSASTNNTNTNNSSFSVPGQNHYGAGHLNGNEQSTELHPFEIAQLGSISCEDADEAKTLIPSLTNKLNDEDLERILKELNNLETLY</sequence>
<dbReference type="InterPro" id="IPR038324">
    <property type="entry name" value="Rpb4/RPC9_sf"/>
</dbReference>
<dbReference type="Proteomes" id="UP000095728">
    <property type="component" value="Unassembled WGS sequence"/>
</dbReference>
<evidence type="ECO:0000313" key="5">
    <source>
        <dbReference type="EMBL" id="OEJ88366.1"/>
    </source>
</evidence>
<dbReference type="SUPFAM" id="SSF47819">
    <property type="entry name" value="HRDC-like"/>
    <property type="match status" value="1"/>
</dbReference>
<feature type="domain" description="RNA polymerase Rpb4/RPC9 core" evidence="4">
    <location>
        <begin position="105"/>
        <end position="261"/>
    </location>
</feature>
<dbReference type="STRING" id="56408.A0A1E5RNA2"/>
<dbReference type="AlphaFoldDB" id="A0A1E5RNA2"/>
<evidence type="ECO:0000256" key="1">
    <source>
        <dbReference type="ARBA" id="ARBA00004123"/>
    </source>
</evidence>
<dbReference type="OrthoDB" id="2186918at2759"/>
<proteinExistence type="inferred from homology"/>
<dbReference type="GO" id="GO:0000166">
    <property type="term" value="F:nucleotide binding"/>
    <property type="evidence" value="ECO:0007669"/>
    <property type="project" value="InterPro"/>
</dbReference>
<dbReference type="GO" id="GO:0000428">
    <property type="term" value="C:DNA-directed RNA polymerase complex"/>
    <property type="evidence" value="ECO:0007669"/>
    <property type="project" value="UniProtKB-KW"/>
</dbReference>
<protein>
    <submittedName>
        <fullName evidence="5">DNA-directed RNA polymerase II subunit RPB4</fullName>
    </submittedName>
</protein>
<keyword evidence="5" id="KW-0804">Transcription</keyword>
<reference evidence="6" key="1">
    <citation type="journal article" date="2016" name="Genome Announc.">
        <title>Genome sequences of three species of Hanseniaspora isolated from spontaneous wine fermentations.</title>
        <authorList>
            <person name="Sternes P.R."/>
            <person name="Lee D."/>
            <person name="Kutyna D.R."/>
            <person name="Borneman A.R."/>
        </authorList>
    </citation>
    <scope>NUCLEOTIDE SEQUENCE [LARGE SCALE GENOMIC DNA]</scope>
    <source>
        <strain evidence="6">AWRI3579</strain>
    </source>
</reference>
<name>A0A1E5RNA2_9ASCO</name>
<evidence type="ECO:0000259" key="4">
    <source>
        <dbReference type="SMART" id="SM00657"/>
    </source>
</evidence>
<accession>A0A1E5RNA2</accession>
<dbReference type="InterPro" id="IPR006590">
    <property type="entry name" value="RNA_pol_Rpb4/RPC9_core"/>
</dbReference>
<dbReference type="Pfam" id="PF03874">
    <property type="entry name" value="RNA_pol_Rpb4"/>
    <property type="match status" value="2"/>
</dbReference>
<keyword evidence="2" id="KW-0539">Nucleus</keyword>
<dbReference type="InParanoid" id="A0A1E5RNA2"/>
<dbReference type="EMBL" id="LPNM01000005">
    <property type="protein sequence ID" value="OEJ88366.1"/>
    <property type="molecule type" value="Genomic_DNA"/>
</dbReference>
<dbReference type="SMART" id="SM00657">
    <property type="entry name" value="RPOL4c"/>
    <property type="match status" value="1"/>
</dbReference>
<keyword evidence="5" id="KW-0240">DNA-directed RNA polymerase</keyword>
<dbReference type="GO" id="GO:0005634">
    <property type="term" value="C:nucleus"/>
    <property type="evidence" value="ECO:0007669"/>
    <property type="project" value="UniProtKB-SubCell"/>
</dbReference>